<comment type="caution">
    <text evidence="1">The sequence shown here is derived from an EMBL/GenBank/DDBJ whole genome shotgun (WGS) entry which is preliminary data.</text>
</comment>
<dbReference type="AlphaFoldDB" id="A0AAD8HNN7"/>
<evidence type="ECO:0000313" key="1">
    <source>
        <dbReference type="EMBL" id="KAK1369522.1"/>
    </source>
</evidence>
<gene>
    <name evidence="1" type="ORF">POM88_035614</name>
</gene>
<dbReference type="EMBL" id="JAUIZM010000008">
    <property type="protein sequence ID" value="KAK1369522.1"/>
    <property type="molecule type" value="Genomic_DNA"/>
</dbReference>
<evidence type="ECO:0000313" key="2">
    <source>
        <dbReference type="Proteomes" id="UP001237642"/>
    </source>
</evidence>
<name>A0AAD8HNN7_9APIA</name>
<reference evidence="1" key="1">
    <citation type="submission" date="2023-02" db="EMBL/GenBank/DDBJ databases">
        <title>Genome of toxic invasive species Heracleum sosnowskyi carries increased number of genes despite the absence of recent whole-genome duplications.</title>
        <authorList>
            <person name="Schelkunov M."/>
            <person name="Shtratnikova V."/>
            <person name="Makarenko M."/>
            <person name="Klepikova A."/>
            <person name="Omelchenko D."/>
            <person name="Novikova G."/>
            <person name="Obukhova E."/>
            <person name="Bogdanov V."/>
            <person name="Penin A."/>
            <person name="Logacheva M."/>
        </authorList>
    </citation>
    <scope>NUCLEOTIDE SEQUENCE</scope>
    <source>
        <strain evidence="1">Hsosn_3</strain>
        <tissue evidence="1">Leaf</tissue>
    </source>
</reference>
<dbReference type="InterPro" id="IPR015943">
    <property type="entry name" value="WD40/YVTN_repeat-like_dom_sf"/>
</dbReference>
<dbReference type="Gene3D" id="2.130.10.10">
    <property type="entry name" value="YVTN repeat-like/Quinoprotein amine dehydrogenase"/>
    <property type="match status" value="1"/>
</dbReference>
<dbReference type="Proteomes" id="UP001237642">
    <property type="component" value="Unassembled WGS sequence"/>
</dbReference>
<reference evidence="1" key="2">
    <citation type="submission" date="2023-05" db="EMBL/GenBank/DDBJ databases">
        <authorList>
            <person name="Schelkunov M.I."/>
        </authorList>
    </citation>
    <scope>NUCLEOTIDE SEQUENCE</scope>
    <source>
        <strain evidence="1">Hsosn_3</strain>
        <tissue evidence="1">Leaf</tissue>
    </source>
</reference>
<dbReference type="PANTHER" id="PTHR10644">
    <property type="entry name" value="DNA REPAIR/RNA PROCESSING CPSF FAMILY"/>
    <property type="match status" value="1"/>
</dbReference>
<organism evidence="1 2">
    <name type="scientific">Heracleum sosnowskyi</name>
    <dbReference type="NCBI Taxonomy" id="360622"/>
    <lineage>
        <taxon>Eukaryota</taxon>
        <taxon>Viridiplantae</taxon>
        <taxon>Streptophyta</taxon>
        <taxon>Embryophyta</taxon>
        <taxon>Tracheophyta</taxon>
        <taxon>Spermatophyta</taxon>
        <taxon>Magnoliopsida</taxon>
        <taxon>eudicotyledons</taxon>
        <taxon>Gunneridae</taxon>
        <taxon>Pentapetalae</taxon>
        <taxon>asterids</taxon>
        <taxon>campanulids</taxon>
        <taxon>Apiales</taxon>
        <taxon>Apiaceae</taxon>
        <taxon>Apioideae</taxon>
        <taxon>apioid superclade</taxon>
        <taxon>Tordylieae</taxon>
        <taxon>Tordyliinae</taxon>
        <taxon>Heracleum</taxon>
    </lineage>
</organism>
<protein>
    <submittedName>
        <fullName evidence="1">Uncharacterized protein</fullName>
    </submittedName>
</protein>
<proteinExistence type="predicted"/>
<dbReference type="InterPro" id="IPR050358">
    <property type="entry name" value="RSE1/DDB1/CFT1"/>
</dbReference>
<accession>A0AAD8HNN7</accession>
<keyword evidence="2" id="KW-1185">Reference proteome</keyword>
<sequence>MGDYNYVATSLPCTRVDCSVAGNFTDDMNLILGKGNRLEIYVLMDESLKKLLDLQLCGRIKFLKRFHPHGDCREKGRFTKSHGHRVKEQVQTCSVDPDGKLIALYMFYNIVTLIPFENGELMRPLDRDVAAVKDIKFLFGSQEPTISVLCQVQSDMDANLSSKLITYKFNLENGTCT</sequence>